<gene>
    <name evidence="1" type="ORF">M9R32_07890</name>
</gene>
<dbReference type="PROSITE" id="PS51257">
    <property type="entry name" value="PROKAR_LIPOPROTEIN"/>
    <property type="match status" value="1"/>
</dbReference>
<evidence type="ECO:0000313" key="2">
    <source>
        <dbReference type="Proteomes" id="UP001152173"/>
    </source>
</evidence>
<name>A0A9X3LFJ6_9BACL</name>
<keyword evidence="2" id="KW-1185">Reference proteome</keyword>
<comment type="caution">
    <text evidence="1">The sequence shown here is derived from an EMBL/GenBank/DDBJ whole genome shotgun (WGS) entry which is preliminary data.</text>
</comment>
<accession>A0A9X3LFJ6</accession>
<protein>
    <recommendedName>
        <fullName evidence="3">Lipoprotein</fullName>
    </recommendedName>
</protein>
<dbReference type="RefSeq" id="WP_269926186.1">
    <property type="nucleotide sequence ID" value="NZ_JAMKBJ010000005.1"/>
</dbReference>
<sequence length="198" mass="22398">MKYLTLGILMVFLLSACSGESKSGDAEIKRSELTNFEENLLSLSSQHSMVYDLELKNEAAKEIVVTIDYYEKGKFVRQITELTDRIVENQDSLRLAVLQQVNKNEDNWITSIMNESGMSSVAFPQPTDERERMNLGSTSGGIELGALVIGERKIIYSIAYSSSDEMSILQNIETKEDLKKATNYEQVYIVSVELRYVQ</sequence>
<dbReference type="EMBL" id="JAMKBJ010000005">
    <property type="protein sequence ID" value="MCZ8537095.1"/>
    <property type="molecule type" value="Genomic_DNA"/>
</dbReference>
<evidence type="ECO:0008006" key="3">
    <source>
        <dbReference type="Google" id="ProtNLM"/>
    </source>
</evidence>
<dbReference type="Proteomes" id="UP001152173">
    <property type="component" value="Unassembled WGS sequence"/>
</dbReference>
<reference evidence="1" key="1">
    <citation type="submission" date="2022-05" db="EMBL/GenBank/DDBJ databases">
        <authorList>
            <person name="Colautti A."/>
            <person name="Iacumin L."/>
        </authorList>
    </citation>
    <scope>NUCLEOTIDE SEQUENCE</scope>
    <source>
        <strain evidence="1">SK 55</strain>
    </source>
</reference>
<evidence type="ECO:0000313" key="1">
    <source>
        <dbReference type="EMBL" id="MCZ8537095.1"/>
    </source>
</evidence>
<proteinExistence type="predicted"/>
<dbReference type="AlphaFoldDB" id="A0A9X3LFJ6"/>
<organism evidence="1 2">
    <name type="scientific">Paenisporosarcina quisquiliarum</name>
    <dbReference type="NCBI Taxonomy" id="365346"/>
    <lineage>
        <taxon>Bacteria</taxon>
        <taxon>Bacillati</taxon>
        <taxon>Bacillota</taxon>
        <taxon>Bacilli</taxon>
        <taxon>Bacillales</taxon>
        <taxon>Caryophanaceae</taxon>
        <taxon>Paenisporosarcina</taxon>
    </lineage>
</organism>